<dbReference type="InterPro" id="IPR043128">
    <property type="entry name" value="Rev_trsase/Diguanyl_cyclase"/>
</dbReference>
<keyword evidence="3" id="KW-1133">Transmembrane helix</keyword>
<gene>
    <name evidence="5" type="ORF">ACFQDL_02685</name>
</gene>
<sequence>MTEQRSGFFAAYRQRWWRGSVVVVGILLSLLAFFWMEQQQQRQRVAQFNREVELRIDRLEQTLVRHLGALEALGILFAGSDRVTGAEFARAALDLGASRPALERLQWRPAQGQPATGGDAGLYPVSFEQLLPGQVSPMTGNASPDPAPELLLAQRDVRGDQGIRRGQVSGLLRVGRLVAQAGLPTANPAIQWQLREAGATARTLYTGTRLDDPVPDMTVSRVLQVAGLAPWTVTATPSQRYLAQQIEGASLLVLALGLFLTLVAHVGLRLLLHRSEVVERLVDQRTAELHRALERLNTLAITDELTGLANRRHFDDTLERECRRAIREFMPLTLIMVDVDCFKAYNDRYGHPAGDRCLRQVADALRQVVARPGDLVARYGGEELALLLPSTNEQALELAERCRQQVRGLGIRHEASEVADIVTVSIGICTLQPSAALTPWALSSAPTRPFIAPNGRGGIGSSPISRRCAIIRRCSAEGLQGYFKMNFIQQKQKIHQFY</sequence>
<keyword evidence="6" id="KW-1185">Reference proteome</keyword>
<dbReference type="EMBL" id="JBHSWE010000001">
    <property type="protein sequence ID" value="MFC6669137.1"/>
    <property type="molecule type" value="Genomic_DNA"/>
</dbReference>
<dbReference type="RefSeq" id="WP_379907716.1">
    <property type="nucleotide sequence ID" value="NZ_JBHSWE010000001.1"/>
</dbReference>
<dbReference type="Pfam" id="PF00990">
    <property type="entry name" value="GGDEF"/>
    <property type="match status" value="1"/>
</dbReference>
<dbReference type="EC" id="2.7.7.65" evidence="1"/>
<proteinExistence type="predicted"/>
<dbReference type="PANTHER" id="PTHR45138">
    <property type="entry name" value="REGULATORY COMPONENTS OF SENSORY TRANSDUCTION SYSTEM"/>
    <property type="match status" value="1"/>
</dbReference>
<evidence type="ECO:0000313" key="5">
    <source>
        <dbReference type="EMBL" id="MFC6669137.1"/>
    </source>
</evidence>
<dbReference type="PROSITE" id="PS50887">
    <property type="entry name" value="GGDEF"/>
    <property type="match status" value="1"/>
</dbReference>
<dbReference type="InterPro" id="IPR000160">
    <property type="entry name" value="GGDEF_dom"/>
</dbReference>
<dbReference type="Proteomes" id="UP001596422">
    <property type="component" value="Unassembled WGS sequence"/>
</dbReference>
<reference evidence="6" key="1">
    <citation type="journal article" date="2019" name="Int. J. Syst. Evol. Microbiol.">
        <title>The Global Catalogue of Microorganisms (GCM) 10K type strain sequencing project: providing services to taxonomists for standard genome sequencing and annotation.</title>
        <authorList>
            <consortium name="The Broad Institute Genomics Platform"/>
            <consortium name="The Broad Institute Genome Sequencing Center for Infectious Disease"/>
            <person name="Wu L."/>
            <person name="Ma J."/>
        </authorList>
    </citation>
    <scope>NUCLEOTIDE SEQUENCE [LARGE SCALE GENOMIC DNA]</scope>
    <source>
        <strain evidence="6">NBRC 111756</strain>
    </source>
</reference>
<feature type="transmembrane region" description="Helical" evidence="3">
    <location>
        <begin position="249"/>
        <end position="272"/>
    </location>
</feature>
<feature type="domain" description="GGDEF" evidence="4">
    <location>
        <begin position="330"/>
        <end position="464"/>
    </location>
</feature>
<dbReference type="InterPro" id="IPR029787">
    <property type="entry name" value="Nucleotide_cyclase"/>
</dbReference>
<organism evidence="5 6">
    <name type="scientific">Marinobacterium aestuariivivens</name>
    <dbReference type="NCBI Taxonomy" id="1698799"/>
    <lineage>
        <taxon>Bacteria</taxon>
        <taxon>Pseudomonadati</taxon>
        <taxon>Pseudomonadota</taxon>
        <taxon>Gammaproteobacteria</taxon>
        <taxon>Oceanospirillales</taxon>
        <taxon>Oceanospirillaceae</taxon>
        <taxon>Marinobacterium</taxon>
    </lineage>
</organism>
<evidence type="ECO:0000259" key="4">
    <source>
        <dbReference type="PROSITE" id="PS50887"/>
    </source>
</evidence>
<dbReference type="SMART" id="SM00267">
    <property type="entry name" value="GGDEF"/>
    <property type="match status" value="1"/>
</dbReference>
<dbReference type="InterPro" id="IPR050469">
    <property type="entry name" value="Diguanylate_Cyclase"/>
</dbReference>
<dbReference type="SUPFAM" id="SSF55073">
    <property type="entry name" value="Nucleotide cyclase"/>
    <property type="match status" value="1"/>
</dbReference>
<dbReference type="PANTHER" id="PTHR45138:SF9">
    <property type="entry name" value="DIGUANYLATE CYCLASE DGCM-RELATED"/>
    <property type="match status" value="1"/>
</dbReference>
<keyword evidence="5" id="KW-0548">Nucleotidyltransferase</keyword>
<comment type="catalytic activity">
    <reaction evidence="2">
        <text>2 GTP = 3',3'-c-di-GMP + 2 diphosphate</text>
        <dbReference type="Rhea" id="RHEA:24898"/>
        <dbReference type="ChEBI" id="CHEBI:33019"/>
        <dbReference type="ChEBI" id="CHEBI:37565"/>
        <dbReference type="ChEBI" id="CHEBI:58805"/>
        <dbReference type="EC" id="2.7.7.65"/>
    </reaction>
</comment>
<feature type="transmembrane region" description="Helical" evidence="3">
    <location>
        <begin position="16"/>
        <end position="36"/>
    </location>
</feature>
<keyword evidence="3" id="KW-0812">Transmembrane</keyword>
<accession>A0ABW1ZU95</accession>
<dbReference type="CDD" id="cd01949">
    <property type="entry name" value="GGDEF"/>
    <property type="match status" value="1"/>
</dbReference>
<evidence type="ECO:0000256" key="3">
    <source>
        <dbReference type="SAM" id="Phobius"/>
    </source>
</evidence>
<dbReference type="Gene3D" id="3.30.70.270">
    <property type="match status" value="1"/>
</dbReference>
<keyword evidence="5" id="KW-0808">Transferase</keyword>
<dbReference type="NCBIfam" id="TIGR00254">
    <property type="entry name" value="GGDEF"/>
    <property type="match status" value="1"/>
</dbReference>
<keyword evidence="3" id="KW-0472">Membrane</keyword>
<dbReference type="GO" id="GO:0052621">
    <property type="term" value="F:diguanylate cyclase activity"/>
    <property type="evidence" value="ECO:0007669"/>
    <property type="project" value="UniProtKB-EC"/>
</dbReference>
<name>A0ABW1ZU95_9GAMM</name>
<protein>
    <recommendedName>
        <fullName evidence="1">diguanylate cyclase</fullName>
        <ecNumber evidence="1">2.7.7.65</ecNumber>
    </recommendedName>
</protein>
<evidence type="ECO:0000256" key="1">
    <source>
        <dbReference type="ARBA" id="ARBA00012528"/>
    </source>
</evidence>
<evidence type="ECO:0000256" key="2">
    <source>
        <dbReference type="ARBA" id="ARBA00034247"/>
    </source>
</evidence>
<evidence type="ECO:0000313" key="6">
    <source>
        <dbReference type="Proteomes" id="UP001596422"/>
    </source>
</evidence>
<comment type="caution">
    <text evidence="5">The sequence shown here is derived from an EMBL/GenBank/DDBJ whole genome shotgun (WGS) entry which is preliminary data.</text>
</comment>